<dbReference type="SMART" id="SM00530">
    <property type="entry name" value="HTH_XRE"/>
    <property type="match status" value="1"/>
</dbReference>
<dbReference type="OrthoDB" id="3403688at2"/>
<organism evidence="2 3">
    <name type="scientific">Micromonospora humi</name>
    <dbReference type="NCBI Taxonomy" id="745366"/>
    <lineage>
        <taxon>Bacteria</taxon>
        <taxon>Bacillati</taxon>
        <taxon>Actinomycetota</taxon>
        <taxon>Actinomycetes</taxon>
        <taxon>Micromonosporales</taxon>
        <taxon>Micromonosporaceae</taxon>
        <taxon>Micromonospora</taxon>
    </lineage>
</organism>
<dbReference type="Gene3D" id="1.10.260.40">
    <property type="entry name" value="lambda repressor-like DNA-binding domains"/>
    <property type="match status" value="1"/>
</dbReference>
<feature type="domain" description="HTH cro/C1-type" evidence="1">
    <location>
        <begin position="14"/>
        <end position="72"/>
    </location>
</feature>
<proteinExistence type="predicted"/>
<dbReference type="STRING" id="745366.GA0070213_109236"/>
<accession>A0A1C5JAV3</accession>
<evidence type="ECO:0000259" key="1">
    <source>
        <dbReference type="PROSITE" id="PS50943"/>
    </source>
</evidence>
<protein>
    <submittedName>
        <fullName evidence="2">Helix-turn-helix</fullName>
    </submittedName>
</protein>
<dbReference type="EMBL" id="FMDM01000009">
    <property type="protein sequence ID" value="SCG67176.1"/>
    <property type="molecule type" value="Genomic_DNA"/>
</dbReference>
<sequence>MTESRLVREIAHALRHERERAGLTQQALAARAGLSQAAIARIERGDRLPSLTTAERLLTALDRQLRIEVEPLDSHLDAALDEMSGADLVQRLADLGLDRLVAALGDLPYVLAGSTAAVLQGAPIPVDAVEIAVRWRDSPAFTAFLERAYAQRWNARWEEWGGVRHEPEEPGEHHWRTRHGELRARMVDELPEPIEVRFGERTYPVEPLVQVEVTDRRAADLLRRHRQRLTAEAGGSAG</sequence>
<dbReference type="RefSeq" id="WP_091065959.1">
    <property type="nucleotide sequence ID" value="NZ_FMDM01000009.1"/>
</dbReference>
<dbReference type="SUPFAM" id="SSF47413">
    <property type="entry name" value="lambda repressor-like DNA-binding domains"/>
    <property type="match status" value="1"/>
</dbReference>
<name>A0A1C5JAV3_9ACTN</name>
<gene>
    <name evidence="2" type="ORF">GA0070213_109236</name>
</gene>
<dbReference type="AlphaFoldDB" id="A0A1C5JAV3"/>
<evidence type="ECO:0000313" key="3">
    <source>
        <dbReference type="Proteomes" id="UP000199360"/>
    </source>
</evidence>
<evidence type="ECO:0000313" key="2">
    <source>
        <dbReference type="EMBL" id="SCG67176.1"/>
    </source>
</evidence>
<keyword evidence="3" id="KW-1185">Reference proteome</keyword>
<dbReference type="InterPro" id="IPR001387">
    <property type="entry name" value="Cro/C1-type_HTH"/>
</dbReference>
<reference evidence="3" key="1">
    <citation type="submission" date="2016-06" db="EMBL/GenBank/DDBJ databases">
        <authorList>
            <person name="Varghese N."/>
            <person name="Submissions Spin"/>
        </authorList>
    </citation>
    <scope>NUCLEOTIDE SEQUENCE [LARGE SCALE GENOMIC DNA]</scope>
    <source>
        <strain evidence="3">DSM 45647</strain>
    </source>
</reference>
<dbReference type="PROSITE" id="PS50943">
    <property type="entry name" value="HTH_CROC1"/>
    <property type="match status" value="1"/>
</dbReference>
<dbReference type="InterPro" id="IPR010982">
    <property type="entry name" value="Lambda_DNA-bd_dom_sf"/>
</dbReference>
<dbReference type="Pfam" id="PF01381">
    <property type="entry name" value="HTH_3"/>
    <property type="match status" value="1"/>
</dbReference>
<dbReference type="Proteomes" id="UP000199360">
    <property type="component" value="Unassembled WGS sequence"/>
</dbReference>
<dbReference type="GO" id="GO:0003677">
    <property type="term" value="F:DNA binding"/>
    <property type="evidence" value="ECO:0007669"/>
    <property type="project" value="InterPro"/>
</dbReference>
<dbReference type="CDD" id="cd00093">
    <property type="entry name" value="HTH_XRE"/>
    <property type="match status" value="1"/>
</dbReference>